<name>A0AAV9WNC5_9PEZI</name>
<evidence type="ECO:0000259" key="2">
    <source>
        <dbReference type="Pfam" id="PF07859"/>
    </source>
</evidence>
<keyword evidence="1" id="KW-0378">Hydrolase</keyword>
<proteinExistence type="predicted"/>
<dbReference type="InterPro" id="IPR029058">
    <property type="entry name" value="AB_hydrolase_fold"/>
</dbReference>
<dbReference type="Pfam" id="PF07859">
    <property type="entry name" value="Abhydrolase_3"/>
    <property type="match status" value="1"/>
</dbReference>
<gene>
    <name evidence="3" type="ORF">TWF481_000652</name>
</gene>
<evidence type="ECO:0000313" key="4">
    <source>
        <dbReference type="Proteomes" id="UP001370758"/>
    </source>
</evidence>
<comment type="caution">
    <text evidence="3">The sequence shown here is derived from an EMBL/GenBank/DDBJ whole genome shotgun (WGS) entry which is preliminary data.</text>
</comment>
<evidence type="ECO:0000313" key="3">
    <source>
        <dbReference type="EMBL" id="KAK6511746.1"/>
    </source>
</evidence>
<dbReference type="Proteomes" id="UP001370758">
    <property type="component" value="Unassembled WGS sequence"/>
</dbReference>
<dbReference type="GO" id="GO:0016787">
    <property type="term" value="F:hydrolase activity"/>
    <property type="evidence" value="ECO:0007669"/>
    <property type="project" value="UniProtKB-KW"/>
</dbReference>
<dbReference type="InterPro" id="IPR050300">
    <property type="entry name" value="GDXG_lipolytic_enzyme"/>
</dbReference>
<organism evidence="3 4">
    <name type="scientific">Arthrobotrys musiformis</name>
    <dbReference type="NCBI Taxonomy" id="47236"/>
    <lineage>
        <taxon>Eukaryota</taxon>
        <taxon>Fungi</taxon>
        <taxon>Dikarya</taxon>
        <taxon>Ascomycota</taxon>
        <taxon>Pezizomycotina</taxon>
        <taxon>Orbiliomycetes</taxon>
        <taxon>Orbiliales</taxon>
        <taxon>Orbiliaceae</taxon>
        <taxon>Arthrobotrys</taxon>
    </lineage>
</organism>
<dbReference type="InterPro" id="IPR013094">
    <property type="entry name" value="AB_hydrolase_3"/>
</dbReference>
<keyword evidence="4" id="KW-1185">Reference proteome</keyword>
<dbReference type="PANTHER" id="PTHR48081">
    <property type="entry name" value="AB HYDROLASE SUPERFAMILY PROTEIN C4A8.06C"/>
    <property type="match status" value="1"/>
</dbReference>
<sequence>MVSFAEHGTIAPEFEQLLKAIPRPDSANHGLKEYRAALTNLPTFPNTLYTGPKDCDTAETKIEIGDGTPIVVRVYTPNETSRAAAGNQLPSILFHFHGGGWVGGTIDFGHPHCLWFASHNVVVINVDYRLCPENPHDTPHNDSYGVYRAVHDAAVNKEKASLEKWGIPEFDTEKVYLYGTSAGAQIATACAILDIENNRAGVIKGLFLHGSPSVDAHLFPTEKISKPEDSSLIQNKNAPFVNQLDLERYTAWRNSPPEADKYFSPLVALSDEELKQFPKVYHEAYGMDILRDGQLLFAERMKELGVDNRVQIHSGYGHCMFSTAWMLEGAKVALSKLEEASRWIGVF</sequence>
<accession>A0AAV9WNC5</accession>
<reference evidence="3 4" key="1">
    <citation type="submission" date="2023-08" db="EMBL/GenBank/DDBJ databases">
        <authorList>
            <person name="Palmer J.M."/>
        </authorList>
    </citation>
    <scope>NUCLEOTIDE SEQUENCE [LARGE SCALE GENOMIC DNA]</scope>
    <source>
        <strain evidence="3 4">TWF481</strain>
    </source>
</reference>
<dbReference type="Gene3D" id="3.40.50.1820">
    <property type="entry name" value="alpha/beta hydrolase"/>
    <property type="match status" value="1"/>
</dbReference>
<dbReference type="PANTHER" id="PTHR48081:SF8">
    <property type="entry name" value="ALPHA_BETA HYDROLASE FOLD-3 DOMAIN-CONTAINING PROTEIN-RELATED"/>
    <property type="match status" value="1"/>
</dbReference>
<dbReference type="AlphaFoldDB" id="A0AAV9WNC5"/>
<feature type="domain" description="Alpha/beta hydrolase fold-3" evidence="2">
    <location>
        <begin position="93"/>
        <end position="321"/>
    </location>
</feature>
<evidence type="ECO:0000256" key="1">
    <source>
        <dbReference type="ARBA" id="ARBA00022801"/>
    </source>
</evidence>
<dbReference type="SUPFAM" id="SSF53474">
    <property type="entry name" value="alpha/beta-Hydrolases"/>
    <property type="match status" value="1"/>
</dbReference>
<dbReference type="EMBL" id="JAVHJL010000001">
    <property type="protein sequence ID" value="KAK6511746.1"/>
    <property type="molecule type" value="Genomic_DNA"/>
</dbReference>
<protein>
    <recommendedName>
        <fullName evidence="2">Alpha/beta hydrolase fold-3 domain-containing protein</fullName>
    </recommendedName>
</protein>